<dbReference type="PROSITE" id="PS51767">
    <property type="entry name" value="PEPTIDASE_A1"/>
    <property type="match status" value="1"/>
</dbReference>
<accession>A0AAV5DDB6</accession>
<evidence type="ECO:0000313" key="9">
    <source>
        <dbReference type="EMBL" id="GJN08314.1"/>
    </source>
</evidence>
<evidence type="ECO:0000256" key="2">
    <source>
        <dbReference type="ARBA" id="ARBA00022670"/>
    </source>
</evidence>
<feature type="domain" description="Peptidase A1" evidence="8">
    <location>
        <begin position="45"/>
        <end position="426"/>
    </location>
</feature>
<dbReference type="Proteomes" id="UP001054889">
    <property type="component" value="Unassembled WGS sequence"/>
</dbReference>
<evidence type="ECO:0000256" key="3">
    <source>
        <dbReference type="ARBA" id="ARBA00022750"/>
    </source>
</evidence>
<keyword evidence="2" id="KW-0645">Protease</keyword>
<dbReference type="SUPFAM" id="SSF50630">
    <property type="entry name" value="Acid proteases"/>
    <property type="match status" value="1"/>
</dbReference>
<comment type="caution">
    <text evidence="9">The sequence shown here is derived from an EMBL/GenBank/DDBJ whole genome shotgun (WGS) entry which is preliminary data.</text>
</comment>
<keyword evidence="3" id="KW-0064">Aspartyl protease</keyword>
<protein>
    <recommendedName>
        <fullName evidence="8">Peptidase A1 domain-containing protein</fullName>
    </recommendedName>
</protein>
<evidence type="ECO:0000259" key="8">
    <source>
        <dbReference type="PROSITE" id="PS51767"/>
    </source>
</evidence>
<dbReference type="InterPro" id="IPR034161">
    <property type="entry name" value="Pepsin-like_plant"/>
</dbReference>
<dbReference type="Pfam" id="PF14541">
    <property type="entry name" value="TAXi_C"/>
    <property type="match status" value="1"/>
</dbReference>
<dbReference type="InterPro" id="IPR001969">
    <property type="entry name" value="Aspartic_peptidase_AS"/>
</dbReference>
<keyword evidence="4" id="KW-0378">Hydrolase</keyword>
<keyword evidence="7" id="KW-0732">Signal</keyword>
<reference evidence="9" key="1">
    <citation type="journal article" date="2018" name="DNA Res.">
        <title>Multiple hybrid de novo genome assembly of finger millet, an orphan allotetraploid crop.</title>
        <authorList>
            <person name="Hatakeyama M."/>
            <person name="Aluri S."/>
            <person name="Balachadran M.T."/>
            <person name="Sivarajan S.R."/>
            <person name="Patrignani A."/>
            <person name="Gruter S."/>
            <person name="Poveda L."/>
            <person name="Shimizu-Inatsugi R."/>
            <person name="Baeten J."/>
            <person name="Francoijs K.J."/>
            <person name="Nataraja K.N."/>
            <person name="Reddy Y.A.N."/>
            <person name="Phadnis S."/>
            <person name="Ravikumar R.L."/>
            <person name="Schlapbach R."/>
            <person name="Sreeman S.M."/>
            <person name="Shimizu K.K."/>
        </authorList>
    </citation>
    <scope>NUCLEOTIDE SEQUENCE</scope>
</reference>
<dbReference type="Gene3D" id="2.40.70.10">
    <property type="entry name" value="Acid Proteases"/>
    <property type="match status" value="2"/>
</dbReference>
<dbReference type="PROSITE" id="PS00141">
    <property type="entry name" value="ASP_PROTEASE"/>
    <property type="match status" value="1"/>
</dbReference>
<dbReference type="InterPro" id="IPR001461">
    <property type="entry name" value="Aspartic_peptidase_A1"/>
</dbReference>
<feature type="active site" evidence="6">
    <location>
        <position position="284"/>
    </location>
</feature>
<dbReference type="GO" id="GO:0006508">
    <property type="term" value="P:proteolysis"/>
    <property type="evidence" value="ECO:0007669"/>
    <property type="project" value="UniProtKB-KW"/>
</dbReference>
<feature type="signal peptide" evidence="7">
    <location>
        <begin position="1"/>
        <end position="19"/>
    </location>
</feature>
<dbReference type="PANTHER" id="PTHR47965">
    <property type="entry name" value="ASPARTYL PROTEASE-RELATED"/>
    <property type="match status" value="1"/>
</dbReference>
<keyword evidence="10" id="KW-1185">Reference proteome</keyword>
<evidence type="ECO:0000256" key="7">
    <source>
        <dbReference type="SAM" id="SignalP"/>
    </source>
</evidence>
<evidence type="ECO:0000313" key="10">
    <source>
        <dbReference type="Proteomes" id="UP001054889"/>
    </source>
</evidence>
<proteinExistence type="inferred from homology"/>
<gene>
    <name evidence="9" type="primary">ga26220</name>
    <name evidence="9" type="ORF">PR202_ga26220</name>
</gene>
<feature type="active site" evidence="6">
    <location>
        <position position="63"/>
    </location>
</feature>
<evidence type="ECO:0000256" key="6">
    <source>
        <dbReference type="PIRSR" id="PIRSR601461-1"/>
    </source>
</evidence>
<evidence type="ECO:0000256" key="4">
    <source>
        <dbReference type="ARBA" id="ARBA00022801"/>
    </source>
</evidence>
<dbReference type="InterPro" id="IPR021109">
    <property type="entry name" value="Peptidase_aspartic_dom_sf"/>
</dbReference>
<dbReference type="PANTHER" id="PTHR47965:SF77">
    <property type="entry name" value="ASPARTIC PROTEINASE PCS1"/>
    <property type="match status" value="1"/>
</dbReference>
<name>A0AAV5DDB6_ELECO</name>
<dbReference type="EMBL" id="BQKI01000015">
    <property type="protein sequence ID" value="GJN08314.1"/>
    <property type="molecule type" value="Genomic_DNA"/>
</dbReference>
<dbReference type="FunFam" id="2.40.70.10:FF:000073">
    <property type="entry name" value="Aspartic proteinase PCS1"/>
    <property type="match status" value="1"/>
</dbReference>
<dbReference type="InterPro" id="IPR032861">
    <property type="entry name" value="TAXi_N"/>
</dbReference>
<organism evidence="9 10">
    <name type="scientific">Eleusine coracana subsp. coracana</name>
    <dbReference type="NCBI Taxonomy" id="191504"/>
    <lineage>
        <taxon>Eukaryota</taxon>
        <taxon>Viridiplantae</taxon>
        <taxon>Streptophyta</taxon>
        <taxon>Embryophyta</taxon>
        <taxon>Tracheophyta</taxon>
        <taxon>Spermatophyta</taxon>
        <taxon>Magnoliopsida</taxon>
        <taxon>Liliopsida</taxon>
        <taxon>Poales</taxon>
        <taxon>Poaceae</taxon>
        <taxon>PACMAD clade</taxon>
        <taxon>Chloridoideae</taxon>
        <taxon>Cynodonteae</taxon>
        <taxon>Eleusininae</taxon>
        <taxon>Eleusine</taxon>
    </lineage>
</organism>
<sequence length="444" mass="46803">MDWVLVLLCLLSLVARAAAVVLPLRLQEVPPPAKNTVRFRRNVSLTVPVSVGTPPQNVTMVLDTGSELSWLLCNATTITSSSSSSPFNASASWTYRAVPCSSPDCQWRGRDLPVWPTCAPDSTSCRVSLSYADASSADGLLAADTFALAGAAAPAHALLFGCITSYYSSSSTTGNFSDDATTGLLGMNRGALSLVTQTGTRHFAYCIAPGDAPGLLVLGDGDGYAAPRPLSYTPLVEVSLPLPYFDRAAYSVQLDGIRVGGTRLPIPKSALAPDHTGAGQTMLDSGTQFTFLLADAYAALKREFANQTRALLADEPGFAFQGAFDACFRATEARMAVLLATGTLPEVGLVLRGGAEVVVGGDRLLHAVPGERRRRGAEGEEEEEAVWCLTFGSAEAAGVEAYVIGHHHQQDVWVDYDLRNGRVGFAPARCDLVATQRLGATTGA</sequence>
<evidence type="ECO:0000256" key="5">
    <source>
        <dbReference type="ARBA" id="ARBA00023180"/>
    </source>
</evidence>
<dbReference type="InterPro" id="IPR032799">
    <property type="entry name" value="TAXi_C"/>
</dbReference>
<dbReference type="CDD" id="cd05476">
    <property type="entry name" value="pepsin_A_like_plant"/>
    <property type="match status" value="1"/>
</dbReference>
<comment type="similarity">
    <text evidence="1">Belongs to the peptidase A1 family.</text>
</comment>
<dbReference type="GO" id="GO:0004190">
    <property type="term" value="F:aspartic-type endopeptidase activity"/>
    <property type="evidence" value="ECO:0007669"/>
    <property type="project" value="UniProtKB-KW"/>
</dbReference>
<feature type="chain" id="PRO_5043371865" description="Peptidase A1 domain-containing protein" evidence="7">
    <location>
        <begin position="20"/>
        <end position="444"/>
    </location>
</feature>
<keyword evidence="5" id="KW-0325">Glycoprotein</keyword>
<dbReference type="Pfam" id="PF14543">
    <property type="entry name" value="TAXi_N"/>
    <property type="match status" value="1"/>
</dbReference>
<evidence type="ECO:0000256" key="1">
    <source>
        <dbReference type="ARBA" id="ARBA00007447"/>
    </source>
</evidence>
<dbReference type="AlphaFoldDB" id="A0AAV5DDB6"/>
<dbReference type="InterPro" id="IPR033121">
    <property type="entry name" value="PEPTIDASE_A1"/>
</dbReference>
<reference evidence="9" key="2">
    <citation type="submission" date="2021-12" db="EMBL/GenBank/DDBJ databases">
        <title>Resequencing data analysis of finger millet.</title>
        <authorList>
            <person name="Hatakeyama M."/>
            <person name="Aluri S."/>
            <person name="Balachadran M.T."/>
            <person name="Sivarajan S.R."/>
            <person name="Poveda L."/>
            <person name="Shimizu-Inatsugi R."/>
            <person name="Schlapbach R."/>
            <person name="Sreeman S.M."/>
            <person name="Shimizu K.K."/>
        </authorList>
    </citation>
    <scope>NUCLEOTIDE SEQUENCE</scope>
</reference>